<evidence type="ECO:0000313" key="2">
    <source>
        <dbReference type="Proteomes" id="UP001292094"/>
    </source>
</evidence>
<comment type="caution">
    <text evidence="1">The sequence shown here is derived from an EMBL/GenBank/DDBJ whole genome shotgun (WGS) entry which is preliminary data.</text>
</comment>
<protein>
    <submittedName>
        <fullName evidence="1">Uncharacterized protein</fullName>
    </submittedName>
</protein>
<dbReference type="EMBL" id="JAWZYT010003714">
    <property type="protein sequence ID" value="KAK4297103.1"/>
    <property type="molecule type" value="Genomic_DNA"/>
</dbReference>
<dbReference type="Gene3D" id="2.60.470.10">
    <property type="entry name" value="Acid-sensing ion channels like domains"/>
    <property type="match status" value="1"/>
</dbReference>
<evidence type="ECO:0000313" key="1">
    <source>
        <dbReference type="EMBL" id="KAK4297103.1"/>
    </source>
</evidence>
<gene>
    <name evidence="1" type="ORF">Pmani_030452</name>
</gene>
<name>A0AAE1NVZ5_9EUCA</name>
<sequence length="429" mass="47910">MSYQWCRSEEDCLETLGEYWGVYGSVWEWWGVYGSGGECMGVVGSVWGVYGGGGNVWEWWGVYGSGGECMGVVGSVWEWWGVCGSVWEWWGVYGSVWGVYGSGGECMGVCGSVWGVYGSGGECMGVVGGVWECMGVVGSVWECVGVCGSVWGVCGSVWECVGVYGECMGVVGSVWEWWGVYGSVWEWWGVVGSDGECMGVVGSVWECVGVVESVWEWWECMGVYESVWECMGVVGRLEGADPRNFTELLQLSKRTDLSDLRSSFTLSASQINNFGILPQKFIVGCTYDKKACSYRDFYMWQSDSYGNCFTFNSPNLYRVDNGIYTKDDYVRYTSNSGYQKECQCANAINDLLQALQTPLPRCNPTNLTQELCRQLETKKERDEVRQRKIQMKMTTNGFKEHQTCDCPPACELTLAQNGTEYSIRLYGEK</sequence>
<keyword evidence="2" id="KW-1185">Reference proteome</keyword>
<reference evidence="1" key="1">
    <citation type="submission" date="2023-11" db="EMBL/GenBank/DDBJ databases">
        <title>Genome assemblies of two species of porcelain crab, Petrolisthes cinctipes and Petrolisthes manimaculis (Anomura: Porcellanidae).</title>
        <authorList>
            <person name="Angst P."/>
        </authorList>
    </citation>
    <scope>NUCLEOTIDE SEQUENCE</scope>
    <source>
        <strain evidence="1">PB745_02</strain>
        <tissue evidence="1">Gill</tissue>
    </source>
</reference>
<dbReference type="AlphaFoldDB" id="A0AAE1NVZ5"/>
<proteinExistence type="predicted"/>
<accession>A0AAE1NVZ5</accession>
<organism evidence="1 2">
    <name type="scientific">Petrolisthes manimaculis</name>
    <dbReference type="NCBI Taxonomy" id="1843537"/>
    <lineage>
        <taxon>Eukaryota</taxon>
        <taxon>Metazoa</taxon>
        <taxon>Ecdysozoa</taxon>
        <taxon>Arthropoda</taxon>
        <taxon>Crustacea</taxon>
        <taxon>Multicrustacea</taxon>
        <taxon>Malacostraca</taxon>
        <taxon>Eumalacostraca</taxon>
        <taxon>Eucarida</taxon>
        <taxon>Decapoda</taxon>
        <taxon>Pleocyemata</taxon>
        <taxon>Anomura</taxon>
        <taxon>Galatheoidea</taxon>
        <taxon>Porcellanidae</taxon>
        <taxon>Petrolisthes</taxon>
    </lineage>
</organism>
<dbReference type="Proteomes" id="UP001292094">
    <property type="component" value="Unassembled WGS sequence"/>
</dbReference>